<dbReference type="EMBL" id="CP093442">
    <property type="protein sequence ID" value="UOF02967.1"/>
    <property type="molecule type" value="Genomic_DNA"/>
</dbReference>
<feature type="signal peptide" evidence="2">
    <location>
        <begin position="1"/>
        <end position="20"/>
    </location>
</feature>
<evidence type="ECO:0000313" key="4">
    <source>
        <dbReference type="Proteomes" id="UP000830116"/>
    </source>
</evidence>
<feature type="chain" id="PRO_5045228236" description="Periplasmic heavy metal sensor" evidence="2">
    <location>
        <begin position="21"/>
        <end position="157"/>
    </location>
</feature>
<keyword evidence="2" id="KW-0732">Signal</keyword>
<proteinExistence type="predicted"/>
<feature type="region of interest" description="Disordered" evidence="1">
    <location>
        <begin position="60"/>
        <end position="84"/>
    </location>
</feature>
<organism evidence="3 4">
    <name type="scientific">Bdellovibrio reynosensis</name>
    <dbReference type="NCBI Taxonomy" id="2835041"/>
    <lineage>
        <taxon>Bacteria</taxon>
        <taxon>Pseudomonadati</taxon>
        <taxon>Bdellovibrionota</taxon>
        <taxon>Bdellovibrionia</taxon>
        <taxon>Bdellovibrionales</taxon>
        <taxon>Pseudobdellovibrionaceae</taxon>
        <taxon>Bdellovibrio</taxon>
    </lineage>
</organism>
<feature type="compositionally biased region" description="Polar residues" evidence="1">
    <location>
        <begin position="63"/>
        <end position="79"/>
    </location>
</feature>
<reference evidence="3" key="1">
    <citation type="submission" date="2022-03" db="EMBL/GenBank/DDBJ databases">
        <title>Genome Identification and Characterization of new species Bdellovibrio reynosense LBG001 sp. nov. from a Mexico soil sample.</title>
        <authorList>
            <person name="Camilli A."/>
            <person name="Ajao Y."/>
            <person name="Guo X."/>
        </authorList>
    </citation>
    <scope>NUCLEOTIDE SEQUENCE</scope>
    <source>
        <strain evidence="3">LBG001</strain>
    </source>
</reference>
<dbReference type="Proteomes" id="UP000830116">
    <property type="component" value="Chromosome"/>
</dbReference>
<name>A0ABY4CDE7_9BACT</name>
<evidence type="ECO:0008006" key="5">
    <source>
        <dbReference type="Google" id="ProtNLM"/>
    </source>
</evidence>
<evidence type="ECO:0000313" key="3">
    <source>
        <dbReference type="EMBL" id="UOF02967.1"/>
    </source>
</evidence>
<protein>
    <recommendedName>
        <fullName evidence="5">Periplasmic heavy metal sensor</fullName>
    </recommendedName>
</protein>
<keyword evidence="4" id="KW-1185">Reference proteome</keyword>
<accession>A0ABY4CDE7</accession>
<evidence type="ECO:0000256" key="1">
    <source>
        <dbReference type="SAM" id="MobiDB-lite"/>
    </source>
</evidence>
<sequence length="157" mass="18009">MLSLFSFILFSSLIGISSQAAEKNQQLEELLIWKMSDELKLGSVEEKKFSELIKHLNKRKSEVGQSLNESIQSMSNAKTPKQKDEELAKYRKLLQSYGKISEEEFDRLKSLLGNDRMIQYLAIKQDLTNRIKTMLVRPEAGAKPSKTLPQPKVIIEH</sequence>
<gene>
    <name evidence="3" type="ORF">MNR06_08650</name>
</gene>
<dbReference type="RefSeq" id="WP_243540784.1">
    <property type="nucleotide sequence ID" value="NZ_CP093442.1"/>
</dbReference>
<evidence type="ECO:0000256" key="2">
    <source>
        <dbReference type="SAM" id="SignalP"/>
    </source>
</evidence>